<evidence type="ECO:0000256" key="1">
    <source>
        <dbReference type="ARBA" id="ARBA00004141"/>
    </source>
</evidence>
<organism evidence="7 8">
    <name type="scientific">Petrolisthes cinctipes</name>
    <name type="common">Flat porcelain crab</name>
    <dbReference type="NCBI Taxonomy" id="88211"/>
    <lineage>
        <taxon>Eukaryota</taxon>
        <taxon>Metazoa</taxon>
        <taxon>Ecdysozoa</taxon>
        <taxon>Arthropoda</taxon>
        <taxon>Crustacea</taxon>
        <taxon>Multicrustacea</taxon>
        <taxon>Malacostraca</taxon>
        <taxon>Eumalacostraca</taxon>
        <taxon>Eucarida</taxon>
        <taxon>Decapoda</taxon>
        <taxon>Pleocyemata</taxon>
        <taxon>Anomura</taxon>
        <taxon>Galatheoidea</taxon>
        <taxon>Porcellanidae</taxon>
        <taxon>Petrolisthes</taxon>
    </lineage>
</organism>
<dbReference type="GO" id="GO:0016020">
    <property type="term" value="C:membrane"/>
    <property type="evidence" value="ECO:0007669"/>
    <property type="project" value="UniProtKB-SubCell"/>
</dbReference>
<keyword evidence="8" id="KW-1185">Reference proteome</keyword>
<evidence type="ECO:0000256" key="2">
    <source>
        <dbReference type="ARBA" id="ARBA00022448"/>
    </source>
</evidence>
<dbReference type="Proteomes" id="UP001286313">
    <property type="component" value="Unassembled WGS sequence"/>
</dbReference>
<keyword evidence="2" id="KW-0813">Transport</keyword>
<dbReference type="PANTHER" id="PTHR23505:SF79">
    <property type="entry name" value="PROTEIN SPINSTER"/>
    <property type="match status" value="1"/>
</dbReference>
<keyword evidence="3 6" id="KW-0812">Transmembrane</keyword>
<dbReference type="InterPro" id="IPR036259">
    <property type="entry name" value="MFS_trans_sf"/>
</dbReference>
<keyword evidence="5 6" id="KW-0472">Membrane</keyword>
<keyword evidence="4 6" id="KW-1133">Transmembrane helix</keyword>
<name>A0AAE1EFF9_PETCI</name>
<feature type="transmembrane region" description="Helical" evidence="6">
    <location>
        <begin position="53"/>
        <end position="77"/>
    </location>
</feature>
<dbReference type="Gene3D" id="1.20.1250.20">
    <property type="entry name" value="MFS general substrate transporter like domains"/>
    <property type="match status" value="1"/>
</dbReference>
<dbReference type="AlphaFoldDB" id="A0AAE1EFF9"/>
<feature type="transmembrane region" description="Helical" evidence="6">
    <location>
        <begin position="24"/>
        <end position="47"/>
    </location>
</feature>
<dbReference type="PANTHER" id="PTHR23505">
    <property type="entry name" value="SPINSTER"/>
    <property type="match status" value="1"/>
</dbReference>
<evidence type="ECO:0000256" key="3">
    <source>
        <dbReference type="ARBA" id="ARBA00022692"/>
    </source>
</evidence>
<dbReference type="EMBL" id="JAWQEG010008432">
    <property type="protein sequence ID" value="KAK3850334.1"/>
    <property type="molecule type" value="Genomic_DNA"/>
</dbReference>
<dbReference type="SUPFAM" id="SSF103473">
    <property type="entry name" value="MFS general substrate transporter"/>
    <property type="match status" value="1"/>
</dbReference>
<evidence type="ECO:0000313" key="7">
    <source>
        <dbReference type="EMBL" id="KAK3850334.1"/>
    </source>
</evidence>
<comment type="subcellular location">
    <subcellularLocation>
        <location evidence="1">Membrane</location>
        <topology evidence="1">Multi-pass membrane protein</topology>
    </subcellularLocation>
</comment>
<sequence>MAAGLIGVPLGSYISQKTRVRVPYADPMVCGCGLLLSVFLIMAGLLVTETNAIAAFVTVFFGQVALNLNWAVVSDIIMYITVPTRRSTAGAFQILISHALGDAFSPYIIGVVADAFKPLINPRNLTSTTSPTNLFTTTPLTLTSTPLPDHPLTSTPLPNHPLTSTPLPGHPLTSTPLPDLSTFTTTEEIYIDQDYIDFKSKQYAMLLCCIINILGTIFFFWNACYIVQDKEKCDRIIAGEEKDVKKRRERDTEEL</sequence>
<comment type="caution">
    <text evidence="7">The sequence shown here is derived from an EMBL/GenBank/DDBJ whole genome shotgun (WGS) entry which is preliminary data.</text>
</comment>
<reference evidence="7" key="1">
    <citation type="submission" date="2023-10" db="EMBL/GenBank/DDBJ databases">
        <title>Genome assemblies of two species of porcelain crab, Petrolisthes cinctipes and Petrolisthes manimaculis (Anomura: Porcellanidae).</title>
        <authorList>
            <person name="Angst P."/>
        </authorList>
    </citation>
    <scope>NUCLEOTIDE SEQUENCE</scope>
    <source>
        <strain evidence="7">PB745_01</strain>
        <tissue evidence="7">Gill</tissue>
    </source>
</reference>
<evidence type="ECO:0000313" key="8">
    <source>
        <dbReference type="Proteomes" id="UP001286313"/>
    </source>
</evidence>
<feature type="transmembrane region" description="Helical" evidence="6">
    <location>
        <begin position="203"/>
        <end position="221"/>
    </location>
</feature>
<evidence type="ECO:0000256" key="6">
    <source>
        <dbReference type="SAM" id="Phobius"/>
    </source>
</evidence>
<evidence type="ECO:0000256" key="5">
    <source>
        <dbReference type="ARBA" id="ARBA00023136"/>
    </source>
</evidence>
<dbReference type="InterPro" id="IPR044770">
    <property type="entry name" value="MFS_spinster-like"/>
</dbReference>
<gene>
    <name evidence="7" type="ORF">Pcinc_042959</name>
</gene>
<accession>A0AAE1EFF9</accession>
<protein>
    <submittedName>
        <fullName evidence="7">Uncharacterized protein</fullName>
    </submittedName>
</protein>
<proteinExistence type="predicted"/>
<evidence type="ECO:0000256" key="4">
    <source>
        <dbReference type="ARBA" id="ARBA00022989"/>
    </source>
</evidence>